<keyword evidence="2 7" id="KW-0732">Signal</keyword>
<gene>
    <name evidence="9" type="ORF">PDIGIT_LOCUS15132</name>
</gene>
<reference evidence="9" key="1">
    <citation type="submission" date="2023-01" db="EMBL/GenBank/DDBJ databases">
        <authorList>
            <person name="Van Ghelder C."/>
            <person name="Rancurel C."/>
        </authorList>
    </citation>
    <scope>NUCLEOTIDE SEQUENCE</scope>
    <source>
        <strain evidence="9">CNCM I-4278</strain>
    </source>
</reference>
<comment type="catalytic activity">
    <reaction evidence="5">
        <text>an aryl sulfate + H2O = a phenol + sulfate + H(+)</text>
        <dbReference type="Rhea" id="RHEA:17261"/>
        <dbReference type="ChEBI" id="CHEBI:15377"/>
        <dbReference type="ChEBI" id="CHEBI:15378"/>
        <dbReference type="ChEBI" id="CHEBI:16189"/>
        <dbReference type="ChEBI" id="CHEBI:33853"/>
        <dbReference type="ChEBI" id="CHEBI:140317"/>
        <dbReference type="EC" id="3.1.6.1"/>
    </reaction>
</comment>
<sequence length="582" mass="65053">MFLAHSLISFLFLCLGTIASCGEYSMPTSSSGLKYGANSTSKPNFVFIMTDDQDQLLDSTDYMPFVQKHLGEQGTFYQRHYCTIAVCCPSRVSLLTGKAAHNTNVTDVAPPYGGYPKFISQGLNDNYLPVWLQEAGYNTYYTGKLMNAHSTANWNNPFPKGWNGTDFLIDPGTYLYWNATFQRNTSPPSSFPNDYNTDLINDKALAFLEDAVTAADSKPFFVGIAPIAPHSVTRGDLAFTPPEPAPRHMDLFPGLKTPRTANFNPEEPSGAGWIYNLERLNDTVVEHGDLWYRTRIQSLQSVDELVDNVVNYLSEKGLLDNTYIIYTSDNGFHINQHRLQPGKLCAFEEDINVPFYIRGPGVEAGKVVDLVTTHTDIAPTLFDLAGIELRDDFDGKPMPITKSQINQAEEIHKSRSEHVNVEFWGIGLGEGKYPGTVSNNTYKALRIIGEGYNIMYSVWCNNEHELYDMITDPGQLKNLARSSETETQIFGRSIPEVQSRLDALLLVLKTCKASTCTDPWSVLHPQRDITNLEQALDQTYDAFYEAQPKVSFSKCELGQILSSEGPLVGNMYEGGSMWPNWV</sequence>
<comment type="similarity">
    <text evidence="1 5">Belongs to the sulfatase family.</text>
</comment>
<dbReference type="PANTHER" id="PTHR43108">
    <property type="entry name" value="N-ACETYLGLUCOSAMINE-6-SULFATASE FAMILY MEMBER"/>
    <property type="match status" value="1"/>
</dbReference>
<dbReference type="PIRSF" id="PIRSF000972">
    <property type="entry name" value="Arylsulf_plant"/>
    <property type="match status" value="1"/>
</dbReference>
<comment type="caution">
    <text evidence="9">The sequence shown here is derived from an EMBL/GenBank/DDBJ whole genome shotgun (WGS) entry which is preliminary data.</text>
</comment>
<dbReference type="GO" id="GO:0004065">
    <property type="term" value="F:arylsulfatase activity"/>
    <property type="evidence" value="ECO:0007669"/>
    <property type="project" value="UniProtKB-UniRule"/>
</dbReference>
<evidence type="ECO:0000256" key="1">
    <source>
        <dbReference type="ARBA" id="ARBA00008779"/>
    </source>
</evidence>
<dbReference type="InterPro" id="IPR017850">
    <property type="entry name" value="Alkaline_phosphatase_core_sf"/>
</dbReference>
<dbReference type="Gene3D" id="3.40.720.10">
    <property type="entry name" value="Alkaline Phosphatase, subunit A"/>
    <property type="match status" value="1"/>
</dbReference>
<feature type="domain" description="Sulfatase N-terminal" evidence="8">
    <location>
        <begin position="43"/>
        <end position="387"/>
    </location>
</feature>
<evidence type="ECO:0000256" key="4">
    <source>
        <dbReference type="ARBA" id="ARBA00023180"/>
    </source>
</evidence>
<dbReference type="InterPro" id="IPR024607">
    <property type="entry name" value="Sulfatase_CS"/>
</dbReference>
<dbReference type="OrthoDB" id="96314at2759"/>
<dbReference type="EMBL" id="CAOQHR010000012">
    <property type="protein sequence ID" value="CAI6341932.1"/>
    <property type="molecule type" value="Genomic_DNA"/>
</dbReference>
<evidence type="ECO:0000256" key="7">
    <source>
        <dbReference type="SAM" id="SignalP"/>
    </source>
</evidence>
<evidence type="ECO:0000259" key="8">
    <source>
        <dbReference type="Pfam" id="PF00884"/>
    </source>
</evidence>
<dbReference type="PROSITE" id="PS00523">
    <property type="entry name" value="SULFATASE_1"/>
    <property type="match status" value="1"/>
</dbReference>
<evidence type="ECO:0000256" key="6">
    <source>
        <dbReference type="PIRSR" id="PIRSR000972-50"/>
    </source>
</evidence>
<dbReference type="InterPro" id="IPR000917">
    <property type="entry name" value="Sulfatase_N"/>
</dbReference>
<dbReference type="FunFam" id="3.40.720.10:FF:000051">
    <property type="entry name" value="Arylsulfatase"/>
    <property type="match status" value="1"/>
</dbReference>
<accession>A0A9W4XZA9</accession>
<evidence type="ECO:0000313" key="10">
    <source>
        <dbReference type="Proteomes" id="UP001152607"/>
    </source>
</evidence>
<dbReference type="Pfam" id="PF00884">
    <property type="entry name" value="Sulfatase"/>
    <property type="match status" value="1"/>
</dbReference>
<dbReference type="PANTHER" id="PTHR43108:SF8">
    <property type="entry name" value="SD21168P"/>
    <property type="match status" value="1"/>
</dbReference>
<feature type="chain" id="PRO_5040862299" description="Arylsulfatase" evidence="7">
    <location>
        <begin position="22"/>
        <end position="582"/>
    </location>
</feature>
<keyword evidence="10" id="KW-1185">Reference proteome</keyword>
<keyword evidence="3 5" id="KW-0378">Hydrolase</keyword>
<dbReference type="GO" id="GO:0008449">
    <property type="term" value="F:N-acetylglucosamine-6-sulfatase activity"/>
    <property type="evidence" value="ECO:0007669"/>
    <property type="project" value="TreeGrafter"/>
</dbReference>
<dbReference type="CDD" id="cd16147">
    <property type="entry name" value="G6S"/>
    <property type="match status" value="1"/>
</dbReference>
<evidence type="ECO:0000313" key="9">
    <source>
        <dbReference type="EMBL" id="CAI6341932.1"/>
    </source>
</evidence>
<organism evidence="9 10">
    <name type="scientific">Periconia digitata</name>
    <dbReference type="NCBI Taxonomy" id="1303443"/>
    <lineage>
        <taxon>Eukaryota</taxon>
        <taxon>Fungi</taxon>
        <taxon>Dikarya</taxon>
        <taxon>Ascomycota</taxon>
        <taxon>Pezizomycotina</taxon>
        <taxon>Dothideomycetes</taxon>
        <taxon>Pleosporomycetidae</taxon>
        <taxon>Pleosporales</taxon>
        <taxon>Massarineae</taxon>
        <taxon>Periconiaceae</taxon>
        <taxon>Periconia</taxon>
    </lineage>
</organism>
<dbReference type="Proteomes" id="UP001152607">
    <property type="component" value="Unassembled WGS sequence"/>
</dbReference>
<evidence type="ECO:0000256" key="2">
    <source>
        <dbReference type="ARBA" id="ARBA00022729"/>
    </source>
</evidence>
<dbReference type="GO" id="GO:0018958">
    <property type="term" value="P:phenol-containing compound metabolic process"/>
    <property type="evidence" value="ECO:0007669"/>
    <property type="project" value="InterPro"/>
</dbReference>
<keyword evidence="4" id="KW-0325">Glycoprotein</keyword>
<protein>
    <recommendedName>
        <fullName evidence="5">Arylsulfatase</fullName>
        <shortName evidence="5">AS</shortName>
        <ecNumber evidence="5">3.1.6.1</ecNumber>
    </recommendedName>
    <alternativeName>
        <fullName evidence="5">Aryl-sulfate sulphohydrolase</fullName>
    </alternativeName>
</protein>
<dbReference type="SUPFAM" id="SSF53649">
    <property type="entry name" value="Alkaline phosphatase-like"/>
    <property type="match status" value="1"/>
</dbReference>
<dbReference type="InterPro" id="IPR012083">
    <property type="entry name" value="Arylsulfatase"/>
</dbReference>
<name>A0A9W4XZA9_9PLEO</name>
<proteinExistence type="inferred from homology"/>
<feature type="signal peptide" evidence="7">
    <location>
        <begin position="1"/>
        <end position="21"/>
    </location>
</feature>
<dbReference type="AlphaFoldDB" id="A0A9W4XZA9"/>
<dbReference type="GO" id="GO:0005539">
    <property type="term" value="F:glycosaminoglycan binding"/>
    <property type="evidence" value="ECO:0007669"/>
    <property type="project" value="TreeGrafter"/>
</dbReference>
<comment type="PTM">
    <text evidence="6">The conversion to 3-oxoalanine (also known as C-formylglycine, FGly), of a serine or cysteine residue in prokaryotes and of a cysteine residue in eukaryotes, is critical for catalytic activity.</text>
</comment>
<feature type="modified residue" description="3-oxoalanine (Cys)" evidence="6">
    <location>
        <position position="87"/>
    </location>
</feature>
<dbReference type="EC" id="3.1.6.1" evidence="5"/>
<evidence type="ECO:0000256" key="3">
    <source>
        <dbReference type="ARBA" id="ARBA00022801"/>
    </source>
</evidence>
<evidence type="ECO:0000256" key="5">
    <source>
        <dbReference type="PIRNR" id="PIRNR000972"/>
    </source>
</evidence>